<organism evidence="2 3">
    <name type="scientific">Natranaerobius thermophilus (strain ATCC BAA-1301 / DSM 18059 / JW/NM-WN-LF)</name>
    <dbReference type="NCBI Taxonomy" id="457570"/>
    <lineage>
        <taxon>Bacteria</taxon>
        <taxon>Bacillati</taxon>
        <taxon>Bacillota</taxon>
        <taxon>Clostridia</taxon>
        <taxon>Natranaerobiales</taxon>
        <taxon>Natranaerobiaceae</taxon>
        <taxon>Natranaerobius</taxon>
    </lineage>
</organism>
<dbReference type="STRING" id="457570.Nther_2267"/>
<dbReference type="PANTHER" id="PTHR43861:SF6">
    <property type="entry name" value="METHYLTRANSFERASE TYPE 11"/>
    <property type="match status" value="1"/>
</dbReference>
<sequence>MNWAKTEERVIPKKMSPNNGTLLEHIARYELSKKFSTGRVLDIACGVGYGSKILASSQKVREVLGVDLCPETIEYARNHYNNPKVSYRIGDTLDETLPEKLGTFDCVVSLETMEHVEDEAQYLANMYRLTEPGGLIIISTPFGRGRDKPCNDPYHVHQLTEEEFEGTMKDYFGSENVTLYRQLDETIELPLPDKKYYLGIGVAIKSPK</sequence>
<name>B2A8E9_NATTJ</name>
<evidence type="ECO:0000313" key="2">
    <source>
        <dbReference type="EMBL" id="ACB85833.1"/>
    </source>
</evidence>
<dbReference type="Proteomes" id="UP000001683">
    <property type="component" value="Chromosome"/>
</dbReference>
<dbReference type="Gene3D" id="3.40.50.150">
    <property type="entry name" value="Vaccinia Virus protein VP39"/>
    <property type="match status" value="1"/>
</dbReference>
<dbReference type="InterPro" id="IPR029063">
    <property type="entry name" value="SAM-dependent_MTases_sf"/>
</dbReference>
<reference evidence="2 3" key="1">
    <citation type="submission" date="2008-04" db="EMBL/GenBank/DDBJ databases">
        <title>Complete sequence of chromosome of Natranaerobius thermophilus JW/NM-WN-LF.</title>
        <authorList>
            <consortium name="US DOE Joint Genome Institute"/>
            <person name="Copeland A."/>
            <person name="Lucas S."/>
            <person name="Lapidus A."/>
            <person name="Glavina del Rio T."/>
            <person name="Dalin E."/>
            <person name="Tice H."/>
            <person name="Bruce D."/>
            <person name="Goodwin L."/>
            <person name="Pitluck S."/>
            <person name="Chertkov O."/>
            <person name="Brettin T."/>
            <person name="Detter J.C."/>
            <person name="Han C."/>
            <person name="Kuske C.R."/>
            <person name="Schmutz J."/>
            <person name="Larimer F."/>
            <person name="Land M."/>
            <person name="Hauser L."/>
            <person name="Kyrpides N."/>
            <person name="Lykidis A."/>
            <person name="Mesbah N.M."/>
            <person name="Wiegel J."/>
        </authorList>
    </citation>
    <scope>NUCLEOTIDE SEQUENCE [LARGE SCALE GENOMIC DNA]</scope>
    <source>
        <strain evidence="3">ATCC BAA-1301 / DSM 18059 / JW/NM-WN-LF</strain>
    </source>
</reference>
<evidence type="ECO:0000313" key="3">
    <source>
        <dbReference type="Proteomes" id="UP000001683"/>
    </source>
</evidence>
<dbReference type="GO" id="GO:0008757">
    <property type="term" value="F:S-adenosylmethionine-dependent methyltransferase activity"/>
    <property type="evidence" value="ECO:0007669"/>
    <property type="project" value="InterPro"/>
</dbReference>
<accession>B2A8E9</accession>
<proteinExistence type="predicted"/>
<reference evidence="2 3" key="2">
    <citation type="journal article" date="2011" name="J. Bacteriol.">
        <title>Complete genome sequence of the anaerobic, halophilic alkalithermophile Natranaerobius thermophilus JW/NM-WN-LF.</title>
        <authorList>
            <person name="Zhao B."/>
            <person name="Mesbah N.M."/>
            <person name="Dalin E."/>
            <person name="Goodwin L."/>
            <person name="Nolan M."/>
            <person name="Pitluck S."/>
            <person name="Chertkov O."/>
            <person name="Brettin T.S."/>
            <person name="Han J."/>
            <person name="Larimer F.W."/>
            <person name="Land M.L."/>
            <person name="Hauser L."/>
            <person name="Kyrpides N."/>
            <person name="Wiegel J."/>
        </authorList>
    </citation>
    <scope>NUCLEOTIDE SEQUENCE [LARGE SCALE GENOMIC DNA]</scope>
    <source>
        <strain evidence="3">ATCC BAA-1301 / DSM 18059 / JW/NM-WN-LF</strain>
    </source>
</reference>
<dbReference type="CDD" id="cd02440">
    <property type="entry name" value="AdoMet_MTases"/>
    <property type="match status" value="1"/>
</dbReference>
<protein>
    <submittedName>
        <fullName evidence="2">Methyltransferase type 11</fullName>
    </submittedName>
</protein>
<dbReference type="EMBL" id="CP001034">
    <property type="protein sequence ID" value="ACB85833.1"/>
    <property type="molecule type" value="Genomic_DNA"/>
</dbReference>
<dbReference type="GO" id="GO:0032259">
    <property type="term" value="P:methylation"/>
    <property type="evidence" value="ECO:0007669"/>
    <property type="project" value="UniProtKB-KW"/>
</dbReference>
<dbReference type="Pfam" id="PF08241">
    <property type="entry name" value="Methyltransf_11"/>
    <property type="match status" value="1"/>
</dbReference>
<dbReference type="KEGG" id="nth:Nther_2267"/>
<dbReference type="AlphaFoldDB" id="B2A8E9"/>
<dbReference type="InParanoid" id="B2A8E9"/>
<dbReference type="OrthoDB" id="9808140at2"/>
<dbReference type="PANTHER" id="PTHR43861">
    <property type="entry name" value="TRANS-ACONITATE 2-METHYLTRANSFERASE-RELATED"/>
    <property type="match status" value="1"/>
</dbReference>
<feature type="domain" description="Methyltransferase type 11" evidence="1">
    <location>
        <begin position="41"/>
        <end position="138"/>
    </location>
</feature>
<dbReference type="eggNOG" id="COG2227">
    <property type="taxonomic scope" value="Bacteria"/>
</dbReference>
<keyword evidence="3" id="KW-1185">Reference proteome</keyword>
<dbReference type="RefSeq" id="WP_012448684.1">
    <property type="nucleotide sequence ID" value="NC_010718.1"/>
</dbReference>
<dbReference type="SUPFAM" id="SSF53335">
    <property type="entry name" value="S-adenosyl-L-methionine-dependent methyltransferases"/>
    <property type="match status" value="1"/>
</dbReference>
<gene>
    <name evidence="2" type="ordered locus">Nther_2267</name>
</gene>
<dbReference type="InterPro" id="IPR013216">
    <property type="entry name" value="Methyltransf_11"/>
</dbReference>
<keyword evidence="2" id="KW-0808">Transferase</keyword>
<dbReference type="HOGENOM" id="CLU_080680_0_0_9"/>
<evidence type="ECO:0000259" key="1">
    <source>
        <dbReference type="Pfam" id="PF08241"/>
    </source>
</evidence>
<keyword evidence="2" id="KW-0489">Methyltransferase</keyword>